<proteinExistence type="predicted"/>
<dbReference type="AlphaFoldDB" id="A0A4Q9M6F2"/>
<reference evidence="1 3" key="1">
    <citation type="submission" date="2019-01" db="EMBL/GenBank/DDBJ databases">
        <title>Draft genome sequences of three monokaryotic isolates of the white-rot basidiomycete fungus Dichomitus squalens.</title>
        <authorList>
            <consortium name="DOE Joint Genome Institute"/>
            <person name="Lopez S.C."/>
            <person name="Andreopoulos B."/>
            <person name="Pangilinan J."/>
            <person name="Lipzen A."/>
            <person name="Riley R."/>
            <person name="Ahrendt S."/>
            <person name="Ng V."/>
            <person name="Barry K."/>
            <person name="Daum C."/>
            <person name="Grigoriev I.V."/>
            <person name="Hilden K.S."/>
            <person name="Makela M.R."/>
            <person name="de Vries R.P."/>
        </authorList>
    </citation>
    <scope>NUCLEOTIDE SEQUENCE [LARGE SCALE GENOMIC DNA]</scope>
    <source>
        <strain evidence="2 3">CBS 464.89</strain>
        <strain evidence="1">OM18370.1</strain>
    </source>
</reference>
<dbReference type="InterPro" id="IPR008930">
    <property type="entry name" value="Terpenoid_cyclase/PrenylTrfase"/>
</dbReference>
<dbReference type="Proteomes" id="UP000292957">
    <property type="component" value="Unassembled WGS sequence"/>
</dbReference>
<dbReference type="EMBL" id="ML145114">
    <property type="protein sequence ID" value="TBU59422.1"/>
    <property type="molecule type" value="Genomic_DNA"/>
</dbReference>
<keyword evidence="3" id="KW-1185">Reference proteome</keyword>
<dbReference type="InterPro" id="IPR006439">
    <property type="entry name" value="HAD-SF_hydro_IA"/>
</dbReference>
<dbReference type="InterPro" id="IPR023198">
    <property type="entry name" value="PGP-like_dom2"/>
</dbReference>
<name>A0A4Q9M6F2_9APHY</name>
<dbReference type="Proteomes" id="UP000292082">
    <property type="component" value="Unassembled WGS sequence"/>
</dbReference>
<organism evidence="1">
    <name type="scientific">Dichomitus squalens</name>
    <dbReference type="NCBI Taxonomy" id="114155"/>
    <lineage>
        <taxon>Eukaryota</taxon>
        <taxon>Fungi</taxon>
        <taxon>Dikarya</taxon>
        <taxon>Basidiomycota</taxon>
        <taxon>Agaricomycotina</taxon>
        <taxon>Agaricomycetes</taxon>
        <taxon>Polyporales</taxon>
        <taxon>Polyporaceae</taxon>
        <taxon>Dichomitus</taxon>
    </lineage>
</organism>
<dbReference type="OrthoDB" id="2012566at2759"/>
<dbReference type="InterPro" id="IPR036412">
    <property type="entry name" value="HAD-like_sf"/>
</dbReference>
<dbReference type="SUPFAM" id="SSF56784">
    <property type="entry name" value="HAD-like"/>
    <property type="match status" value="1"/>
</dbReference>
<dbReference type="SUPFAM" id="SSF48239">
    <property type="entry name" value="Terpenoid cyclases/Protein prenyltransferases"/>
    <property type="match status" value="1"/>
</dbReference>
<evidence type="ECO:0000313" key="1">
    <source>
        <dbReference type="EMBL" id="TBU22525.1"/>
    </source>
</evidence>
<dbReference type="Gene3D" id="1.10.150.240">
    <property type="entry name" value="Putative phosphatase, domain 2"/>
    <property type="match status" value="1"/>
</dbReference>
<dbReference type="EMBL" id="ML143538">
    <property type="protein sequence ID" value="TBU22525.1"/>
    <property type="molecule type" value="Genomic_DNA"/>
</dbReference>
<sequence length="475" mass="53171">MSAPFARPFDTIVFDIRSALFMRGTQVRTPIPTDTLRRILRSATWFEYEKGTLSETECHALIAAEFSLSLADVADTFRAARASTRADSYAIHTCRNIKERMGIRLIAMSNIPELDWTAFECAEPELCQLFDHIFTSAAAGERKPNLGFYHYVLHESNISPSLILYIDDKVENVVSAKSVGMKGLVCTTAKELSSSLTALVRNPITDGQHWLQGHAKRMWSVTDTGAVIRENFSQLLLIEVTGDPRLADVLKPQRLSNFFIGEGVLTTAMFPNDMDTTSIACTVLDHFTTEVKNDIMDEILSFRNRDGIVQTYFDRARPRIDPVVCVNVLAFFHINGRGHDLAEVLEWVYDVLSHRAYESGTLYYHSGDAFLYFLSRMIQMCPSLRERFGGLLAARVLERYGIEGDSLALAMRIYSAASIGLHDIADYRKLLAMQQEDGSWPTGWFYRNGSSGILTGNQGLTTAIAVSAIHAYQAL</sequence>
<evidence type="ECO:0000313" key="3">
    <source>
        <dbReference type="Proteomes" id="UP000292082"/>
    </source>
</evidence>
<dbReference type="InterPro" id="IPR023214">
    <property type="entry name" value="HAD_sf"/>
</dbReference>
<accession>A0A4Q9M6F2</accession>
<dbReference type="PANTHER" id="PTHR43611">
    <property type="entry name" value="ALPHA-D-GLUCOSE 1-PHOSPHATE PHOSPHATASE"/>
    <property type="match status" value="1"/>
</dbReference>
<protein>
    <submittedName>
        <fullName evidence="1">HAD-like protein</fullName>
    </submittedName>
</protein>
<dbReference type="PANTHER" id="PTHR43611:SF3">
    <property type="entry name" value="FLAVIN MONONUCLEOTIDE HYDROLASE 1, CHLOROPLATIC"/>
    <property type="match status" value="1"/>
</dbReference>
<evidence type="ECO:0000313" key="2">
    <source>
        <dbReference type="EMBL" id="TBU59422.1"/>
    </source>
</evidence>
<dbReference type="Gene3D" id="3.40.50.1000">
    <property type="entry name" value="HAD superfamily/HAD-like"/>
    <property type="match status" value="1"/>
</dbReference>
<gene>
    <name evidence="2" type="ORF">BD310DRAFT_849358</name>
    <name evidence="1" type="ORF">BD311DRAFT_782264</name>
</gene>
<dbReference type="NCBIfam" id="TIGR01509">
    <property type="entry name" value="HAD-SF-IA-v3"/>
    <property type="match status" value="1"/>
</dbReference>
<dbReference type="GO" id="GO:0016791">
    <property type="term" value="F:phosphatase activity"/>
    <property type="evidence" value="ECO:0007669"/>
    <property type="project" value="UniProtKB-ARBA"/>
</dbReference>